<comment type="caution">
    <text evidence="2">The sequence shown here is derived from an EMBL/GenBank/DDBJ whole genome shotgun (WGS) entry which is preliminary data.</text>
</comment>
<dbReference type="InterPro" id="IPR018723">
    <property type="entry name" value="DUF2254_membrane"/>
</dbReference>
<reference evidence="2 3" key="1">
    <citation type="submission" date="2019-08" db="EMBL/GenBank/DDBJ databases">
        <title>Microbe sample from Colwellia echini.</title>
        <authorList>
            <person name="Christiansen L."/>
            <person name="Pathiraja D."/>
            <person name="Schultz-Johansen M."/>
            <person name="Choi I.-G."/>
            <person name="Stougaard P."/>
        </authorList>
    </citation>
    <scope>NUCLEOTIDE SEQUENCE [LARGE SCALE GENOMIC DNA]</scope>
    <source>
        <strain evidence="2 3">A3</strain>
    </source>
</reference>
<feature type="transmembrane region" description="Helical" evidence="1">
    <location>
        <begin position="112"/>
        <end position="130"/>
    </location>
</feature>
<organism evidence="2 3">
    <name type="scientific">Colwellia echini</name>
    <dbReference type="NCBI Taxonomy" id="1982103"/>
    <lineage>
        <taxon>Bacteria</taxon>
        <taxon>Pseudomonadati</taxon>
        <taxon>Pseudomonadota</taxon>
        <taxon>Gammaproteobacteria</taxon>
        <taxon>Alteromonadales</taxon>
        <taxon>Colwelliaceae</taxon>
        <taxon>Colwellia</taxon>
    </lineage>
</organism>
<keyword evidence="3" id="KW-1185">Reference proteome</keyword>
<proteinExistence type="predicted"/>
<dbReference type="Pfam" id="PF10011">
    <property type="entry name" value="DUF2254"/>
    <property type="match status" value="1"/>
</dbReference>
<evidence type="ECO:0000313" key="2">
    <source>
        <dbReference type="EMBL" id="TYK65095.1"/>
    </source>
</evidence>
<evidence type="ECO:0000313" key="3">
    <source>
        <dbReference type="Proteomes" id="UP000815846"/>
    </source>
</evidence>
<evidence type="ECO:0000256" key="1">
    <source>
        <dbReference type="SAM" id="Phobius"/>
    </source>
</evidence>
<accession>A0ABY3MV66</accession>
<keyword evidence="1" id="KW-0472">Membrane</keyword>
<gene>
    <name evidence="2" type="ORF">CWS31_012430</name>
</gene>
<feature type="transmembrane region" description="Helical" evidence="1">
    <location>
        <begin position="61"/>
        <end position="91"/>
    </location>
</feature>
<feature type="transmembrane region" description="Helical" evidence="1">
    <location>
        <begin position="20"/>
        <end position="41"/>
    </location>
</feature>
<feature type="transmembrane region" description="Helical" evidence="1">
    <location>
        <begin position="142"/>
        <end position="162"/>
    </location>
</feature>
<sequence>MCMNNKLAPLIEKTQSSFWFVPSIMIVFSFIIAVLTIYMDVNRADITGSSLDFLYTMNIDAVRSLLGTIAAAMITVTSIAFSITIVILTLASSQFGPGLMRNFMMDKGTQTVLGTFISTFLFCIVIFFAMSFKGANAFEPGITVAVAITMTCCSVFILVYFIHHVAKSIQAEVVIDDVFCELHKNIEKIFPTVLNEKSTKPDHLFENLDSNKKNESSDLYVYAPVSGYLQLVDKESLLKLAVKLDCKIELNFTAGNFIVEKTIMAAVYCASALMEKEISDEVNNEIIKNMVIGSCRTPVQDPEFALRQLVEIALRALSPGINDPYTAINCIDKLCAMLCNLTDKVFPQTNIVSDGKVRLVCKELTFTDIGTAAFDQIRQDAETNLAVTIRMLDSLYVLVTQCLSDEQHNFVLAQTEMISTQQEKQSMAAYDRRNLLERIKKITDYKRKV</sequence>
<dbReference type="Proteomes" id="UP000815846">
    <property type="component" value="Unassembled WGS sequence"/>
</dbReference>
<name>A0ABY3MV66_9GAMM</name>
<keyword evidence="1" id="KW-1133">Transmembrane helix</keyword>
<keyword evidence="1" id="KW-0812">Transmembrane</keyword>
<dbReference type="EMBL" id="PJAI02000014">
    <property type="protein sequence ID" value="TYK65095.1"/>
    <property type="molecule type" value="Genomic_DNA"/>
</dbReference>
<protein>
    <submittedName>
        <fullName evidence="2">DUF2254 domain-containing protein</fullName>
    </submittedName>
</protein>